<dbReference type="Pfam" id="PF09605">
    <property type="entry name" value="Trep_Strep"/>
    <property type="match status" value="1"/>
</dbReference>
<dbReference type="NCBIfam" id="TIGR02185">
    <property type="entry name" value="Trep_Strep"/>
    <property type="match status" value="1"/>
</dbReference>
<name>A0A1S8TB88_9CLOT</name>
<keyword evidence="1" id="KW-1133">Transmembrane helix</keyword>
<evidence type="ECO:0008006" key="4">
    <source>
        <dbReference type="Google" id="ProtNLM"/>
    </source>
</evidence>
<keyword evidence="3" id="KW-1185">Reference proteome</keyword>
<dbReference type="InterPro" id="IPR011733">
    <property type="entry name" value="CHP02185_IM"/>
</dbReference>
<keyword evidence="1" id="KW-0812">Transmembrane</keyword>
<dbReference type="EMBL" id="LZZM01000192">
    <property type="protein sequence ID" value="OOM74874.1"/>
    <property type="molecule type" value="Genomic_DNA"/>
</dbReference>
<dbReference type="AlphaFoldDB" id="A0A1S8TB88"/>
<dbReference type="Proteomes" id="UP000190890">
    <property type="component" value="Unassembled WGS sequence"/>
</dbReference>
<feature type="transmembrane region" description="Helical" evidence="1">
    <location>
        <begin position="113"/>
        <end position="139"/>
    </location>
</feature>
<protein>
    <recommendedName>
        <fullName evidence="4">Trep_Strep domain-containing protein</fullName>
    </recommendedName>
</protein>
<dbReference type="PROSITE" id="PS51257">
    <property type="entry name" value="PROKAR_LIPOPROTEIN"/>
    <property type="match status" value="1"/>
</dbReference>
<reference evidence="2 3" key="1">
    <citation type="submission" date="2016-05" db="EMBL/GenBank/DDBJ databases">
        <title>Microbial solvent formation.</title>
        <authorList>
            <person name="Poehlein A."/>
            <person name="Montoya Solano J.D."/>
            <person name="Flitsch S."/>
            <person name="Krabben P."/>
            <person name="Duerre P."/>
            <person name="Daniel R."/>
        </authorList>
    </citation>
    <scope>NUCLEOTIDE SEQUENCE [LARGE SCALE GENOMIC DNA]</scope>
    <source>
        <strain evidence="2 3">DSM 2619</strain>
    </source>
</reference>
<evidence type="ECO:0000313" key="3">
    <source>
        <dbReference type="Proteomes" id="UP000190890"/>
    </source>
</evidence>
<dbReference type="OrthoDB" id="9781459at2"/>
<feature type="transmembrane region" description="Helical" evidence="1">
    <location>
        <begin position="12"/>
        <end position="31"/>
    </location>
</feature>
<sequence length="194" mass="21167">MENKLQAKDLINIGLFTALYFIIGCAIAIPIGFVPILLPILGALWALITGIPFMIFSTKVKKFGMVTMMGILSGSLMGLTGMGFWGVPMGIVFGIIGDVIMKSGNYRSAKKNILGYSVFSLWMIGTYIPMYFMVDAAYADFASSFGEEYAIRVMQVMPMWSIALVTLGCFICAVLGGSIGKRILRKHFEKAGII</sequence>
<proteinExistence type="predicted"/>
<accession>A0A1S8TB88</accession>
<keyword evidence="1" id="KW-0472">Membrane</keyword>
<evidence type="ECO:0000313" key="2">
    <source>
        <dbReference type="EMBL" id="OOM74874.1"/>
    </source>
</evidence>
<comment type="caution">
    <text evidence="2">The sequence shown here is derived from an EMBL/GenBank/DDBJ whole genome shotgun (WGS) entry which is preliminary data.</text>
</comment>
<evidence type="ECO:0000256" key="1">
    <source>
        <dbReference type="SAM" id="Phobius"/>
    </source>
</evidence>
<feature type="transmembrane region" description="Helical" evidence="1">
    <location>
        <begin position="159"/>
        <end position="180"/>
    </location>
</feature>
<organism evidence="2 3">
    <name type="scientific">Clostridium puniceum</name>
    <dbReference type="NCBI Taxonomy" id="29367"/>
    <lineage>
        <taxon>Bacteria</taxon>
        <taxon>Bacillati</taxon>
        <taxon>Bacillota</taxon>
        <taxon>Clostridia</taxon>
        <taxon>Eubacteriales</taxon>
        <taxon>Clostridiaceae</taxon>
        <taxon>Clostridium</taxon>
    </lineage>
</organism>
<dbReference type="RefSeq" id="WP_077848614.1">
    <property type="nucleotide sequence ID" value="NZ_LZZM01000192.1"/>
</dbReference>
<gene>
    <name evidence="2" type="ORF">CLPUN_36010</name>
</gene>
<dbReference type="STRING" id="29367.CLPUN_36010"/>
<feature type="transmembrane region" description="Helical" evidence="1">
    <location>
        <begin position="37"/>
        <end position="56"/>
    </location>
</feature>